<evidence type="ECO:0000313" key="2">
    <source>
        <dbReference type="EMBL" id="BAR61777.1"/>
    </source>
</evidence>
<dbReference type="Pfam" id="PF23858">
    <property type="entry name" value="DUF7220"/>
    <property type="match status" value="1"/>
</dbReference>
<reference evidence="2 3" key="1">
    <citation type="submission" date="2014-11" db="EMBL/GenBank/DDBJ databases">
        <title>Symbiosis island explosion on the genome of extra-slow-growing strains of soybean bradyrhizobia with massive insertion sequences.</title>
        <authorList>
            <person name="Iida T."/>
            <person name="Minamisawa K."/>
        </authorList>
    </citation>
    <scope>NUCLEOTIDE SEQUENCE [LARGE SCALE GENOMIC DNA]</scope>
    <source>
        <strain evidence="2 3">NK6</strain>
    </source>
</reference>
<sequence length="167" mass="19106">MSLVESVINIAVGFGISLAAQMYFLPLLGVTVSFRQNLFFALIMTVISIARSYLLRRVFEALHIRRPLSSFMQAVIAERFRQIEQEGWSTTHDDAHPVGELAAAGSCYAIMPTWRRRADDDFGREPPIVWPWSLEWWKPQGNRRDLVRAAALVVAEGEKFDRNRGRK</sequence>
<proteinExistence type="predicted"/>
<dbReference type="InterPro" id="IPR055644">
    <property type="entry name" value="DUF7220"/>
</dbReference>
<organism evidence="2 3">
    <name type="scientific">Bradyrhizobium diazoefficiens</name>
    <dbReference type="NCBI Taxonomy" id="1355477"/>
    <lineage>
        <taxon>Bacteria</taxon>
        <taxon>Pseudomonadati</taxon>
        <taxon>Pseudomonadota</taxon>
        <taxon>Alphaproteobacteria</taxon>
        <taxon>Hyphomicrobiales</taxon>
        <taxon>Nitrobacteraceae</taxon>
        <taxon>Bradyrhizobium</taxon>
    </lineage>
</organism>
<gene>
    <name evidence="2" type="ORF">NK6_8628</name>
</gene>
<accession>A0A0E4BV64</accession>
<keyword evidence="1" id="KW-1133">Transmembrane helix</keyword>
<protein>
    <submittedName>
        <fullName evidence="2">Uncharacterized protein</fullName>
    </submittedName>
</protein>
<keyword evidence="1" id="KW-0472">Membrane</keyword>
<dbReference type="EMBL" id="AP014685">
    <property type="protein sequence ID" value="BAR61777.1"/>
    <property type="molecule type" value="Genomic_DNA"/>
</dbReference>
<name>A0A0E4BV64_9BRAD</name>
<feature type="transmembrane region" description="Helical" evidence="1">
    <location>
        <begin position="37"/>
        <end position="55"/>
    </location>
</feature>
<dbReference type="AlphaFoldDB" id="A0A0E4BV64"/>
<evidence type="ECO:0000313" key="3">
    <source>
        <dbReference type="Proteomes" id="UP000063308"/>
    </source>
</evidence>
<evidence type="ECO:0000256" key="1">
    <source>
        <dbReference type="SAM" id="Phobius"/>
    </source>
</evidence>
<keyword evidence="1" id="KW-0812">Transmembrane</keyword>
<feature type="transmembrane region" description="Helical" evidence="1">
    <location>
        <begin position="7"/>
        <end position="25"/>
    </location>
</feature>
<dbReference type="Proteomes" id="UP000063308">
    <property type="component" value="Chromosome"/>
</dbReference>